<evidence type="ECO:0000313" key="9">
    <source>
        <dbReference type="Proteomes" id="UP000217265"/>
    </source>
</evidence>
<dbReference type="Proteomes" id="UP000217265">
    <property type="component" value="Chromosome"/>
</dbReference>
<accession>A0A290Q2S3</accession>
<dbReference type="Gene3D" id="3.40.50.2300">
    <property type="match status" value="1"/>
</dbReference>
<protein>
    <submittedName>
        <fullName evidence="8">DNA-binding response regulator</fullName>
    </submittedName>
</protein>
<dbReference type="EMBL" id="CP023344">
    <property type="protein sequence ID" value="ATC62959.1"/>
    <property type="molecule type" value="Genomic_DNA"/>
</dbReference>
<dbReference type="SUPFAM" id="SSF52172">
    <property type="entry name" value="CheY-like"/>
    <property type="match status" value="1"/>
</dbReference>
<keyword evidence="9" id="KW-1185">Reference proteome</keyword>
<feature type="domain" description="Response regulatory" evidence="7">
    <location>
        <begin position="25"/>
        <end position="141"/>
    </location>
</feature>
<dbReference type="Pfam" id="PF00196">
    <property type="entry name" value="GerE"/>
    <property type="match status" value="1"/>
</dbReference>
<feature type="domain" description="HTH luxR-type" evidence="6">
    <location>
        <begin position="167"/>
        <end position="232"/>
    </location>
</feature>
<proteinExistence type="predicted"/>
<dbReference type="AlphaFoldDB" id="A0A290Q2S3"/>
<dbReference type="InterPro" id="IPR001789">
    <property type="entry name" value="Sig_transdc_resp-reg_receiver"/>
</dbReference>
<dbReference type="RefSeq" id="WP_096054594.1">
    <property type="nucleotide sequence ID" value="NZ_CP023344.1"/>
</dbReference>
<keyword evidence="3 8" id="KW-0238">DNA-binding</keyword>
<sequence>MKSLETASPFLSSPSNTRQAANARRIFIVDDHPVTRAGISALLTQQGGYVVCGESESAPKAIELIPKLSPELAIIDISLKTTSGIELIKNLHSLAPDLKVLVLSMHDENLYAERALRAGARGYVMKDQAHETLITAVRRVLEGDLYLSEKMKERMLHRFVSNKSDELTFSIDSLSDREIEVLGHIGNGYSTRQIAAKLNLSVKTIDSYREHLKIKLRLAKGADLVRHAIQWVKSECLV</sequence>
<dbReference type="Pfam" id="PF00072">
    <property type="entry name" value="Response_reg"/>
    <property type="match status" value="1"/>
</dbReference>
<organism evidence="8 9">
    <name type="scientific">Nibricoccus aquaticus</name>
    <dbReference type="NCBI Taxonomy" id="2576891"/>
    <lineage>
        <taxon>Bacteria</taxon>
        <taxon>Pseudomonadati</taxon>
        <taxon>Verrucomicrobiota</taxon>
        <taxon>Opitutia</taxon>
        <taxon>Opitutales</taxon>
        <taxon>Opitutaceae</taxon>
        <taxon>Nibricoccus</taxon>
    </lineage>
</organism>
<dbReference type="PROSITE" id="PS00622">
    <property type="entry name" value="HTH_LUXR_1"/>
    <property type="match status" value="1"/>
</dbReference>
<dbReference type="GO" id="GO:0003677">
    <property type="term" value="F:DNA binding"/>
    <property type="evidence" value="ECO:0007669"/>
    <property type="project" value="UniProtKB-KW"/>
</dbReference>
<dbReference type="PRINTS" id="PR00038">
    <property type="entry name" value="HTHLUXR"/>
</dbReference>
<dbReference type="OrthoDB" id="191163at2"/>
<feature type="modified residue" description="4-aspartylphosphate" evidence="5">
    <location>
        <position position="76"/>
    </location>
</feature>
<dbReference type="PANTHER" id="PTHR43214:SF41">
    <property type="entry name" value="NITRATE_NITRITE RESPONSE REGULATOR PROTEIN NARP"/>
    <property type="match status" value="1"/>
</dbReference>
<dbReference type="CDD" id="cd17535">
    <property type="entry name" value="REC_NarL-like"/>
    <property type="match status" value="1"/>
</dbReference>
<evidence type="ECO:0000256" key="1">
    <source>
        <dbReference type="ARBA" id="ARBA00022553"/>
    </source>
</evidence>
<dbReference type="InterPro" id="IPR058245">
    <property type="entry name" value="NreC/VraR/RcsB-like_REC"/>
</dbReference>
<keyword evidence="1 5" id="KW-0597">Phosphoprotein</keyword>
<dbReference type="PROSITE" id="PS50043">
    <property type="entry name" value="HTH_LUXR_2"/>
    <property type="match status" value="1"/>
</dbReference>
<dbReference type="InterPro" id="IPR000792">
    <property type="entry name" value="Tscrpt_reg_LuxR_C"/>
</dbReference>
<dbReference type="SUPFAM" id="SSF46894">
    <property type="entry name" value="C-terminal effector domain of the bipartite response regulators"/>
    <property type="match status" value="1"/>
</dbReference>
<evidence type="ECO:0000259" key="7">
    <source>
        <dbReference type="PROSITE" id="PS50110"/>
    </source>
</evidence>
<evidence type="ECO:0000256" key="5">
    <source>
        <dbReference type="PROSITE-ProRule" id="PRU00169"/>
    </source>
</evidence>
<dbReference type="GO" id="GO:0006355">
    <property type="term" value="P:regulation of DNA-templated transcription"/>
    <property type="evidence" value="ECO:0007669"/>
    <property type="project" value="InterPro"/>
</dbReference>
<dbReference type="GO" id="GO:0000160">
    <property type="term" value="P:phosphorelay signal transduction system"/>
    <property type="evidence" value="ECO:0007669"/>
    <property type="project" value="InterPro"/>
</dbReference>
<dbReference type="KEGG" id="vbh:CMV30_02700"/>
<evidence type="ECO:0000313" key="8">
    <source>
        <dbReference type="EMBL" id="ATC62959.1"/>
    </source>
</evidence>
<evidence type="ECO:0000256" key="2">
    <source>
        <dbReference type="ARBA" id="ARBA00023015"/>
    </source>
</evidence>
<keyword evidence="2" id="KW-0805">Transcription regulation</keyword>
<gene>
    <name evidence="8" type="ORF">CMV30_02700</name>
</gene>
<dbReference type="SMART" id="SM00448">
    <property type="entry name" value="REC"/>
    <property type="match status" value="1"/>
</dbReference>
<evidence type="ECO:0000256" key="3">
    <source>
        <dbReference type="ARBA" id="ARBA00023125"/>
    </source>
</evidence>
<dbReference type="CDD" id="cd06170">
    <property type="entry name" value="LuxR_C_like"/>
    <property type="match status" value="1"/>
</dbReference>
<name>A0A290Q2S3_9BACT</name>
<dbReference type="InterPro" id="IPR016032">
    <property type="entry name" value="Sig_transdc_resp-reg_C-effctor"/>
</dbReference>
<keyword evidence="4" id="KW-0804">Transcription</keyword>
<dbReference type="PANTHER" id="PTHR43214">
    <property type="entry name" value="TWO-COMPONENT RESPONSE REGULATOR"/>
    <property type="match status" value="1"/>
</dbReference>
<dbReference type="InterPro" id="IPR011006">
    <property type="entry name" value="CheY-like_superfamily"/>
</dbReference>
<dbReference type="SMART" id="SM00421">
    <property type="entry name" value="HTH_LUXR"/>
    <property type="match status" value="1"/>
</dbReference>
<evidence type="ECO:0000259" key="6">
    <source>
        <dbReference type="PROSITE" id="PS50043"/>
    </source>
</evidence>
<reference evidence="8 9" key="1">
    <citation type="submission" date="2017-09" db="EMBL/GenBank/DDBJ databases">
        <title>Complete genome sequence of Verrucomicrobial strain HZ-65, isolated from freshwater.</title>
        <authorList>
            <person name="Choi A."/>
        </authorList>
    </citation>
    <scope>NUCLEOTIDE SEQUENCE [LARGE SCALE GENOMIC DNA]</scope>
    <source>
        <strain evidence="8 9">HZ-65</strain>
    </source>
</reference>
<dbReference type="InterPro" id="IPR039420">
    <property type="entry name" value="WalR-like"/>
</dbReference>
<evidence type="ECO:0000256" key="4">
    <source>
        <dbReference type="ARBA" id="ARBA00023163"/>
    </source>
</evidence>
<dbReference type="PROSITE" id="PS50110">
    <property type="entry name" value="RESPONSE_REGULATORY"/>
    <property type="match status" value="1"/>
</dbReference>